<evidence type="ECO:0000313" key="2">
    <source>
        <dbReference type="Proteomes" id="UP000254621"/>
    </source>
</evidence>
<dbReference type="InterPro" id="IPR050238">
    <property type="entry name" value="DNA_Rep/Repair_Clamp_Loader"/>
</dbReference>
<protein>
    <submittedName>
        <fullName evidence="1">DNA polymerase III subunit tau</fullName>
        <ecNumber evidence="1">2.7.7.7</ecNumber>
    </submittedName>
</protein>
<evidence type="ECO:0000313" key="1">
    <source>
        <dbReference type="EMBL" id="SUP52572.1"/>
    </source>
</evidence>
<proteinExistence type="predicted"/>
<dbReference type="Pfam" id="PF13177">
    <property type="entry name" value="DNA_pol3_delta2"/>
    <property type="match status" value="1"/>
</dbReference>
<dbReference type="Gene3D" id="3.40.50.300">
    <property type="entry name" value="P-loop containing nucleotide triphosphate hydrolases"/>
    <property type="match status" value="1"/>
</dbReference>
<dbReference type="GO" id="GO:0003887">
    <property type="term" value="F:DNA-directed DNA polymerase activity"/>
    <property type="evidence" value="ECO:0007669"/>
    <property type="project" value="UniProtKB-EC"/>
</dbReference>
<keyword evidence="1" id="KW-0808">Transferase</keyword>
<sequence>MAYQALYRTWRPQKFSDMIGQEVVTRTLRNTIISNQITHAYLFSGPRGTGKTSAAKILPRRLTVYTLLMGSRMTRVRFV</sequence>
<dbReference type="PANTHER" id="PTHR11669">
    <property type="entry name" value="REPLICATION FACTOR C / DNA POLYMERASE III GAMMA-TAU SUBUNIT"/>
    <property type="match status" value="1"/>
</dbReference>
<dbReference type="AlphaFoldDB" id="A0A380NYH1"/>
<dbReference type="EC" id="2.7.7.7" evidence="1"/>
<dbReference type="InterPro" id="IPR027417">
    <property type="entry name" value="P-loop_NTPase"/>
</dbReference>
<organism evidence="1 2">
    <name type="scientific">Weissella viridescens</name>
    <name type="common">Lactobacillus viridescens</name>
    <dbReference type="NCBI Taxonomy" id="1629"/>
    <lineage>
        <taxon>Bacteria</taxon>
        <taxon>Bacillati</taxon>
        <taxon>Bacillota</taxon>
        <taxon>Bacilli</taxon>
        <taxon>Lactobacillales</taxon>
        <taxon>Lactobacillaceae</taxon>
        <taxon>Weissella</taxon>
    </lineage>
</organism>
<reference evidence="1 2" key="1">
    <citation type="submission" date="2018-06" db="EMBL/GenBank/DDBJ databases">
        <authorList>
            <consortium name="Pathogen Informatics"/>
            <person name="Doyle S."/>
        </authorList>
    </citation>
    <scope>NUCLEOTIDE SEQUENCE [LARGE SCALE GENOMIC DNA]</scope>
    <source>
        <strain evidence="1 2">NCTC13645</strain>
    </source>
</reference>
<dbReference type="GO" id="GO:0006261">
    <property type="term" value="P:DNA-templated DNA replication"/>
    <property type="evidence" value="ECO:0007669"/>
    <property type="project" value="TreeGrafter"/>
</dbReference>
<gene>
    <name evidence="1" type="primary">dnaX_1</name>
    <name evidence="1" type="ORF">NCTC13645_00469</name>
</gene>
<accession>A0A380NYH1</accession>
<dbReference type="SUPFAM" id="SSF52540">
    <property type="entry name" value="P-loop containing nucleoside triphosphate hydrolases"/>
    <property type="match status" value="1"/>
</dbReference>
<dbReference type="EMBL" id="UHIV01000001">
    <property type="protein sequence ID" value="SUP52572.1"/>
    <property type="molecule type" value="Genomic_DNA"/>
</dbReference>
<keyword evidence="1" id="KW-0548">Nucleotidyltransferase</keyword>
<dbReference type="Proteomes" id="UP000254621">
    <property type="component" value="Unassembled WGS sequence"/>
</dbReference>
<dbReference type="PANTHER" id="PTHR11669:SF0">
    <property type="entry name" value="PROTEIN STICHEL-LIKE 2"/>
    <property type="match status" value="1"/>
</dbReference>
<name>A0A380NYH1_WEIVI</name>